<protein>
    <submittedName>
        <fullName evidence="2">Uncharacterized protein</fullName>
    </submittedName>
</protein>
<dbReference type="OrthoDB" id="3433125at2759"/>
<sequence length="506" mass="55459">MNRRQRNGPLTRVTKGVGSLIGLAAEAHAQHKNKKTSTLAKRHDAPETNDSPAIGRGDGVRHESLEIDEQESPSNEDEDAFAIDTLLPPSYDDVISPQSSTAAPFTTVKPLPHPIILPQRRPHHSSRGFVRAYAPVLQTHKNISQTTFLQFLKNFQQSSRASPVFHAINIGAMAAGFAPSAIAIAVSMSVQVGVRHAMAAQGRLRTNTFLDKANREMFWPVGLHAMITTFAPGQSDQRLLDVDSGRSLPSFHETNRHGLAIPQSAPLIFPSVDQEADDDGQPSSSWKQSSKFVSSYFDRRAQAAYPSTYADALEAEKSFGHQTFASRYSDPNHPANSGSPLALLTGGMINPRGDRDGLLSTARRMRRSNSHGEEGLLMRLARTASSATKGGQHRELSYDSAPLSESQSQPQSQSHYHSPESEDSACLPRRESSRQARRHRHRHRRESSSSQYDESRGRAGGGGGGVGVRLRQVLRRATTMQQDMLYLVIAEIPDSVKEELSRSRGG</sequence>
<organism evidence="2 3">
    <name type="scientific">Cladophialophora psammophila CBS 110553</name>
    <dbReference type="NCBI Taxonomy" id="1182543"/>
    <lineage>
        <taxon>Eukaryota</taxon>
        <taxon>Fungi</taxon>
        <taxon>Dikarya</taxon>
        <taxon>Ascomycota</taxon>
        <taxon>Pezizomycotina</taxon>
        <taxon>Eurotiomycetes</taxon>
        <taxon>Chaetothyriomycetidae</taxon>
        <taxon>Chaetothyriales</taxon>
        <taxon>Herpotrichiellaceae</taxon>
        <taxon>Cladophialophora</taxon>
    </lineage>
</organism>
<dbReference type="eggNOG" id="ENOG502S0G3">
    <property type="taxonomic scope" value="Eukaryota"/>
</dbReference>
<proteinExistence type="predicted"/>
<evidence type="ECO:0000256" key="1">
    <source>
        <dbReference type="SAM" id="MobiDB-lite"/>
    </source>
</evidence>
<gene>
    <name evidence="2" type="ORF">A1O5_00300</name>
</gene>
<evidence type="ECO:0000313" key="3">
    <source>
        <dbReference type="Proteomes" id="UP000019471"/>
    </source>
</evidence>
<feature type="region of interest" description="Disordered" evidence="1">
    <location>
        <begin position="384"/>
        <end position="467"/>
    </location>
</feature>
<dbReference type="Proteomes" id="UP000019471">
    <property type="component" value="Unassembled WGS sequence"/>
</dbReference>
<dbReference type="InterPro" id="IPR053221">
    <property type="entry name" value="Burnettramic_acid_biosynth"/>
</dbReference>
<dbReference type="HOGENOM" id="CLU_023303_2_0_1"/>
<reference evidence="2 3" key="1">
    <citation type="submission" date="2013-03" db="EMBL/GenBank/DDBJ databases">
        <title>The Genome Sequence of Cladophialophora psammophila CBS 110553.</title>
        <authorList>
            <consortium name="The Broad Institute Genomics Platform"/>
            <person name="Cuomo C."/>
            <person name="de Hoog S."/>
            <person name="Gorbushina A."/>
            <person name="Walker B."/>
            <person name="Young S.K."/>
            <person name="Zeng Q."/>
            <person name="Gargeya S."/>
            <person name="Fitzgerald M."/>
            <person name="Haas B."/>
            <person name="Abouelleil A."/>
            <person name="Allen A.W."/>
            <person name="Alvarado L."/>
            <person name="Arachchi H.M."/>
            <person name="Berlin A.M."/>
            <person name="Chapman S.B."/>
            <person name="Gainer-Dewar J."/>
            <person name="Goldberg J."/>
            <person name="Griggs A."/>
            <person name="Gujja S."/>
            <person name="Hansen M."/>
            <person name="Howarth C."/>
            <person name="Imamovic A."/>
            <person name="Ireland A."/>
            <person name="Larimer J."/>
            <person name="McCowan C."/>
            <person name="Murphy C."/>
            <person name="Pearson M."/>
            <person name="Poon T.W."/>
            <person name="Priest M."/>
            <person name="Roberts A."/>
            <person name="Saif S."/>
            <person name="Shea T."/>
            <person name="Sisk P."/>
            <person name="Sykes S."/>
            <person name="Wortman J."/>
            <person name="Nusbaum C."/>
            <person name="Birren B."/>
        </authorList>
    </citation>
    <scope>NUCLEOTIDE SEQUENCE [LARGE SCALE GENOMIC DNA]</scope>
    <source>
        <strain evidence="2 3">CBS 110553</strain>
    </source>
</reference>
<accession>W9X6D9</accession>
<evidence type="ECO:0000313" key="2">
    <source>
        <dbReference type="EMBL" id="EXJ75793.1"/>
    </source>
</evidence>
<dbReference type="EMBL" id="AMGX01000001">
    <property type="protein sequence ID" value="EXJ75793.1"/>
    <property type="molecule type" value="Genomic_DNA"/>
</dbReference>
<name>W9X6D9_9EURO</name>
<feature type="compositionally biased region" description="Low complexity" evidence="1">
    <location>
        <begin position="404"/>
        <end position="416"/>
    </location>
</feature>
<dbReference type="PANTHER" id="PTHR38887:SF1">
    <property type="entry name" value="RAS MODIFICATION PROTEIN ERF4"/>
    <property type="match status" value="1"/>
</dbReference>
<dbReference type="RefSeq" id="XP_007739110.1">
    <property type="nucleotide sequence ID" value="XM_007740920.1"/>
</dbReference>
<feature type="region of interest" description="Disordered" evidence="1">
    <location>
        <begin position="26"/>
        <end position="58"/>
    </location>
</feature>
<dbReference type="AlphaFoldDB" id="W9X6D9"/>
<keyword evidence="3" id="KW-1185">Reference proteome</keyword>
<dbReference type="PANTHER" id="PTHR38887">
    <property type="entry name" value="CHROMOSOME 21, WHOLE GENOME SHOTGUN SEQUENCE"/>
    <property type="match status" value="1"/>
</dbReference>
<feature type="compositionally biased region" description="Basic residues" evidence="1">
    <location>
        <begin position="435"/>
        <end position="445"/>
    </location>
</feature>
<dbReference type="GeneID" id="19185037"/>
<comment type="caution">
    <text evidence="2">The sequence shown here is derived from an EMBL/GenBank/DDBJ whole genome shotgun (WGS) entry which is preliminary data.</text>
</comment>
<feature type="compositionally biased region" description="Gly residues" evidence="1">
    <location>
        <begin position="458"/>
        <end position="467"/>
    </location>
</feature>